<evidence type="ECO:0008006" key="3">
    <source>
        <dbReference type="Google" id="ProtNLM"/>
    </source>
</evidence>
<protein>
    <recommendedName>
        <fullName evidence="3">Nitrate reductase</fullName>
    </recommendedName>
</protein>
<sequence>MGLLDAFRRPRPDGAARSRVAEAARRLGGFGSEVALTVNEIVCADPACPGTETVILILRPGLRAEAVKVGKPVEQVSEADVAAAMAPRPSREAEP</sequence>
<evidence type="ECO:0000313" key="2">
    <source>
        <dbReference type="Proteomes" id="UP001055153"/>
    </source>
</evidence>
<dbReference type="RefSeq" id="WP_238236313.1">
    <property type="nucleotide sequence ID" value="NZ_BPQQ01000037.1"/>
</dbReference>
<dbReference type="EMBL" id="BPQQ01000037">
    <property type="protein sequence ID" value="GJE01411.1"/>
    <property type="molecule type" value="Genomic_DNA"/>
</dbReference>
<organism evidence="1 2">
    <name type="scientific">Methylobacterium isbiliense</name>
    <dbReference type="NCBI Taxonomy" id="315478"/>
    <lineage>
        <taxon>Bacteria</taxon>
        <taxon>Pseudomonadati</taxon>
        <taxon>Pseudomonadota</taxon>
        <taxon>Alphaproteobacteria</taxon>
        <taxon>Hyphomicrobiales</taxon>
        <taxon>Methylobacteriaceae</taxon>
        <taxon>Methylobacterium</taxon>
    </lineage>
</organism>
<reference evidence="1" key="1">
    <citation type="journal article" date="2021" name="Front. Microbiol.">
        <title>Comprehensive Comparative Genomics and Phenotyping of Methylobacterium Species.</title>
        <authorList>
            <person name="Alessa O."/>
            <person name="Ogura Y."/>
            <person name="Fujitani Y."/>
            <person name="Takami H."/>
            <person name="Hayashi T."/>
            <person name="Sahin N."/>
            <person name="Tani A."/>
        </authorList>
    </citation>
    <scope>NUCLEOTIDE SEQUENCE</scope>
    <source>
        <strain evidence="1">DSM 17168</strain>
    </source>
</reference>
<reference evidence="1" key="2">
    <citation type="submission" date="2021-08" db="EMBL/GenBank/DDBJ databases">
        <authorList>
            <person name="Tani A."/>
            <person name="Ola A."/>
            <person name="Ogura Y."/>
            <person name="Katsura K."/>
            <person name="Hayashi T."/>
        </authorList>
    </citation>
    <scope>NUCLEOTIDE SEQUENCE</scope>
    <source>
        <strain evidence="1">DSM 17168</strain>
    </source>
</reference>
<gene>
    <name evidence="1" type="ORF">GMJLKIPL_3341</name>
</gene>
<dbReference type="Proteomes" id="UP001055153">
    <property type="component" value="Unassembled WGS sequence"/>
</dbReference>
<comment type="caution">
    <text evidence="1">The sequence shown here is derived from an EMBL/GenBank/DDBJ whole genome shotgun (WGS) entry which is preliminary data.</text>
</comment>
<name>A0ABQ4SGA7_9HYPH</name>
<keyword evidence="2" id="KW-1185">Reference proteome</keyword>
<proteinExistence type="predicted"/>
<accession>A0ABQ4SGA7</accession>
<evidence type="ECO:0000313" key="1">
    <source>
        <dbReference type="EMBL" id="GJE01411.1"/>
    </source>
</evidence>